<evidence type="ECO:0000256" key="2">
    <source>
        <dbReference type="ARBA" id="ARBA00007357"/>
    </source>
</evidence>
<feature type="signal peptide" evidence="8">
    <location>
        <begin position="1"/>
        <end position="21"/>
    </location>
</feature>
<feature type="domain" description="Peptidase M13 C-terminal" evidence="9">
    <location>
        <begin position="480"/>
        <end position="680"/>
    </location>
</feature>
<evidence type="ECO:0000259" key="10">
    <source>
        <dbReference type="Pfam" id="PF05649"/>
    </source>
</evidence>
<evidence type="ECO:0000256" key="8">
    <source>
        <dbReference type="SAM" id="SignalP"/>
    </source>
</evidence>
<sequence length="683" mass="75103">MRRSIAVVISLASAASAITWAQTAPTTGQAVSETPVSTEAQRFGTFGFDTAGMDRTVQPGDDFYDYANGTWAKNTSIPADKSSYGAFDLLSDLSQARTRGLLAEAARDRNSKIGTAYATYLDTAGIEAKGLAPIQPWLGKLKGLTRANYASLVADANRHGIRGPFGSGVGQDDKLPEIYALNLSQSGLGLPDRDYYLKPDPKLVEARTAYQAHLAKLLTLAGEQNAEARAAAILAFETQIAQVSWTRVDSRDATKTYNKMSVADLQKMAPGFDFVTYFKGIGAPVNSVIVAQPTAVAGIAKLIAAAPEGVLRDQLMTRSLDGYADVLPKAFDDERFAFFGTTLTGTPQQQARWKRSVQFTSGALSDDVSKLYVARYFPPETKAVADQMVKNILSAMNARIDKLTWMAPETKAKAHQKLAAFTPKIGYPSRWKDYSNLQIKAGDAFGNKWRAAEWNQAEDVWHLGKPLQRWEWGMTPMTVNAYANFGMVEIVFPAAILQPPFFDPKADPAVNYGGIGAVIGHEISHHFDDQGAKYNAKGELTDWWTPADVERFTALEQKLVQQYNQYEPLPGQKLNGQLTLGENSADLAGLAAAHDAYLVSLGGKQAPVIDGLTGDQRFYLGWAQVWRRNYREQALRQQLLTDPHSPGEQRTNIVRNMDPWYAAFKPQPGQKLYLAPDQRVRVW</sequence>
<dbReference type="InterPro" id="IPR042089">
    <property type="entry name" value="Peptidase_M13_dom_2"/>
</dbReference>
<dbReference type="PANTHER" id="PTHR11733">
    <property type="entry name" value="ZINC METALLOPROTEASE FAMILY M13 NEPRILYSIN-RELATED"/>
    <property type="match status" value="1"/>
</dbReference>
<feature type="domain" description="Peptidase M13 N-terminal" evidence="10">
    <location>
        <begin position="59"/>
        <end position="428"/>
    </location>
</feature>
<evidence type="ECO:0000256" key="5">
    <source>
        <dbReference type="ARBA" id="ARBA00022801"/>
    </source>
</evidence>
<comment type="cofactor">
    <cofactor evidence="1">
        <name>Zn(2+)</name>
        <dbReference type="ChEBI" id="CHEBI:29105"/>
    </cofactor>
</comment>
<dbReference type="PRINTS" id="PR00786">
    <property type="entry name" value="NEPRILYSIN"/>
</dbReference>
<comment type="similarity">
    <text evidence="2">Belongs to the peptidase M13 family.</text>
</comment>
<accession>A0A840FBP6</accession>
<dbReference type="GO" id="GO:0005886">
    <property type="term" value="C:plasma membrane"/>
    <property type="evidence" value="ECO:0007669"/>
    <property type="project" value="TreeGrafter"/>
</dbReference>
<evidence type="ECO:0000313" key="11">
    <source>
        <dbReference type="EMBL" id="MBB4154111.1"/>
    </source>
</evidence>
<evidence type="ECO:0000256" key="1">
    <source>
        <dbReference type="ARBA" id="ARBA00001947"/>
    </source>
</evidence>
<name>A0A840FBP6_9SPHN</name>
<dbReference type="EC" id="3.4.24.-" evidence="11"/>
<dbReference type="EMBL" id="JACIEV010000005">
    <property type="protein sequence ID" value="MBB4154111.1"/>
    <property type="molecule type" value="Genomic_DNA"/>
</dbReference>
<evidence type="ECO:0000256" key="4">
    <source>
        <dbReference type="ARBA" id="ARBA00022723"/>
    </source>
</evidence>
<keyword evidence="4" id="KW-0479">Metal-binding</keyword>
<feature type="chain" id="PRO_5032364818" evidence="8">
    <location>
        <begin position="22"/>
        <end position="683"/>
    </location>
</feature>
<dbReference type="CDD" id="cd08662">
    <property type="entry name" value="M13"/>
    <property type="match status" value="1"/>
</dbReference>
<dbReference type="InterPro" id="IPR008753">
    <property type="entry name" value="Peptidase_M13_N"/>
</dbReference>
<keyword evidence="3" id="KW-0645">Protease</keyword>
<evidence type="ECO:0000256" key="7">
    <source>
        <dbReference type="ARBA" id="ARBA00023049"/>
    </source>
</evidence>
<dbReference type="Gene3D" id="1.10.1380.10">
    <property type="entry name" value="Neutral endopeptidase , domain2"/>
    <property type="match status" value="1"/>
</dbReference>
<dbReference type="InterPro" id="IPR000718">
    <property type="entry name" value="Peptidase_M13"/>
</dbReference>
<protein>
    <submittedName>
        <fullName evidence="11">Putative endopeptidase</fullName>
        <ecNumber evidence="11">3.4.24.-</ecNumber>
    </submittedName>
</protein>
<dbReference type="Proteomes" id="UP000529795">
    <property type="component" value="Unassembled WGS sequence"/>
</dbReference>
<dbReference type="PROSITE" id="PS51885">
    <property type="entry name" value="NEPRILYSIN"/>
    <property type="match status" value="1"/>
</dbReference>
<keyword evidence="5 11" id="KW-0378">Hydrolase</keyword>
<keyword evidence="8" id="KW-0732">Signal</keyword>
<dbReference type="GO" id="GO:0046872">
    <property type="term" value="F:metal ion binding"/>
    <property type="evidence" value="ECO:0007669"/>
    <property type="project" value="UniProtKB-KW"/>
</dbReference>
<proteinExistence type="inferred from homology"/>
<dbReference type="AlphaFoldDB" id="A0A840FBP6"/>
<dbReference type="InterPro" id="IPR024079">
    <property type="entry name" value="MetalloPept_cat_dom_sf"/>
</dbReference>
<evidence type="ECO:0000256" key="6">
    <source>
        <dbReference type="ARBA" id="ARBA00022833"/>
    </source>
</evidence>
<keyword evidence="7" id="KW-0482">Metalloprotease</keyword>
<dbReference type="Gene3D" id="3.40.390.10">
    <property type="entry name" value="Collagenase (Catalytic Domain)"/>
    <property type="match status" value="1"/>
</dbReference>
<comment type="caution">
    <text evidence="11">The sequence shown here is derived from an EMBL/GenBank/DDBJ whole genome shotgun (WGS) entry which is preliminary data.</text>
</comment>
<dbReference type="GO" id="GO:0004222">
    <property type="term" value="F:metalloendopeptidase activity"/>
    <property type="evidence" value="ECO:0007669"/>
    <property type="project" value="InterPro"/>
</dbReference>
<keyword evidence="6" id="KW-0862">Zinc</keyword>
<evidence type="ECO:0000256" key="3">
    <source>
        <dbReference type="ARBA" id="ARBA00022670"/>
    </source>
</evidence>
<keyword evidence="12" id="KW-1185">Reference proteome</keyword>
<dbReference type="Pfam" id="PF01431">
    <property type="entry name" value="Peptidase_M13"/>
    <property type="match status" value="1"/>
</dbReference>
<evidence type="ECO:0000313" key="12">
    <source>
        <dbReference type="Proteomes" id="UP000529795"/>
    </source>
</evidence>
<dbReference type="PANTHER" id="PTHR11733:SF167">
    <property type="entry name" value="FI17812P1-RELATED"/>
    <property type="match status" value="1"/>
</dbReference>
<dbReference type="InterPro" id="IPR018497">
    <property type="entry name" value="Peptidase_M13_C"/>
</dbReference>
<dbReference type="SUPFAM" id="SSF55486">
    <property type="entry name" value="Metalloproteases ('zincins'), catalytic domain"/>
    <property type="match status" value="1"/>
</dbReference>
<dbReference type="RefSeq" id="WP_183984335.1">
    <property type="nucleotide sequence ID" value="NZ_JACIEV010000005.1"/>
</dbReference>
<dbReference type="Pfam" id="PF05649">
    <property type="entry name" value="Peptidase_M13_N"/>
    <property type="match status" value="1"/>
</dbReference>
<evidence type="ECO:0000259" key="9">
    <source>
        <dbReference type="Pfam" id="PF01431"/>
    </source>
</evidence>
<reference evidence="11 12" key="1">
    <citation type="submission" date="2020-08" db="EMBL/GenBank/DDBJ databases">
        <title>Genomic Encyclopedia of Type Strains, Phase IV (KMG-IV): sequencing the most valuable type-strain genomes for metagenomic binning, comparative biology and taxonomic classification.</title>
        <authorList>
            <person name="Goeker M."/>
        </authorList>
    </citation>
    <scope>NUCLEOTIDE SEQUENCE [LARGE SCALE GENOMIC DNA]</scope>
    <source>
        <strain evidence="11 12">YC6723</strain>
    </source>
</reference>
<gene>
    <name evidence="11" type="ORF">GGQ80_002021</name>
</gene>
<organism evidence="11 12">
    <name type="scientific">Sphingomonas jinjuensis</name>
    <dbReference type="NCBI Taxonomy" id="535907"/>
    <lineage>
        <taxon>Bacteria</taxon>
        <taxon>Pseudomonadati</taxon>
        <taxon>Pseudomonadota</taxon>
        <taxon>Alphaproteobacteria</taxon>
        <taxon>Sphingomonadales</taxon>
        <taxon>Sphingomonadaceae</taxon>
        <taxon>Sphingomonas</taxon>
    </lineage>
</organism>
<dbReference type="GO" id="GO:0016485">
    <property type="term" value="P:protein processing"/>
    <property type="evidence" value="ECO:0007669"/>
    <property type="project" value="TreeGrafter"/>
</dbReference>